<dbReference type="EMBL" id="BNBE01000004">
    <property type="protein sequence ID" value="GHG24318.1"/>
    <property type="molecule type" value="Genomic_DNA"/>
</dbReference>
<keyword evidence="3" id="KW-1185">Reference proteome</keyword>
<dbReference type="Proteomes" id="UP000632849">
    <property type="component" value="Unassembled WGS sequence"/>
</dbReference>
<evidence type="ECO:0000256" key="1">
    <source>
        <dbReference type="SAM" id="MobiDB-lite"/>
    </source>
</evidence>
<protein>
    <submittedName>
        <fullName evidence="2">Uncharacterized protein</fullName>
    </submittedName>
</protein>
<evidence type="ECO:0000313" key="2">
    <source>
        <dbReference type="EMBL" id="GHG24318.1"/>
    </source>
</evidence>
<accession>A0A919BYG3</accession>
<organism evidence="2 3">
    <name type="scientific">Streptomyces filamentosus</name>
    <name type="common">Streptomyces roseosporus</name>
    <dbReference type="NCBI Taxonomy" id="67294"/>
    <lineage>
        <taxon>Bacteria</taxon>
        <taxon>Bacillati</taxon>
        <taxon>Actinomycetota</taxon>
        <taxon>Actinomycetes</taxon>
        <taxon>Kitasatosporales</taxon>
        <taxon>Streptomycetaceae</taxon>
        <taxon>Streptomyces</taxon>
    </lineage>
</organism>
<name>A0A919BYG3_STRFL</name>
<proteinExistence type="predicted"/>
<dbReference type="AlphaFoldDB" id="A0A919BYG3"/>
<reference evidence="2" key="2">
    <citation type="submission" date="2020-09" db="EMBL/GenBank/DDBJ databases">
        <authorList>
            <person name="Sun Q."/>
            <person name="Ohkuma M."/>
        </authorList>
    </citation>
    <scope>NUCLEOTIDE SEQUENCE</scope>
    <source>
        <strain evidence="2">JCM 4122</strain>
    </source>
</reference>
<comment type="caution">
    <text evidence="2">The sequence shown here is derived from an EMBL/GenBank/DDBJ whole genome shotgun (WGS) entry which is preliminary data.</text>
</comment>
<gene>
    <name evidence="2" type="ORF">GCM10017667_69990</name>
</gene>
<evidence type="ECO:0000313" key="3">
    <source>
        <dbReference type="Proteomes" id="UP000632849"/>
    </source>
</evidence>
<feature type="region of interest" description="Disordered" evidence="1">
    <location>
        <begin position="70"/>
        <end position="101"/>
    </location>
</feature>
<sequence length="143" mass="15620">MRGTRAVSDRWKGLDPVERWSAELTRKGLGRGVHRSVRALERGSRAWLADGNEHPGPFVPTRTADEILGKAAAHHRPISDPDHQVPRLPPSSGHGVSVPEASLGRPVAIRFPPRPLSSYGVWRSCAGSRCSGSREDPLHFTNP</sequence>
<reference evidence="2" key="1">
    <citation type="journal article" date="2014" name="Int. J. Syst. Evol. Microbiol.">
        <title>Complete genome sequence of Corynebacterium casei LMG S-19264T (=DSM 44701T), isolated from a smear-ripened cheese.</title>
        <authorList>
            <consortium name="US DOE Joint Genome Institute (JGI-PGF)"/>
            <person name="Walter F."/>
            <person name="Albersmeier A."/>
            <person name="Kalinowski J."/>
            <person name="Ruckert C."/>
        </authorList>
    </citation>
    <scope>NUCLEOTIDE SEQUENCE</scope>
    <source>
        <strain evidence="2">JCM 4122</strain>
    </source>
</reference>